<dbReference type="EMBL" id="CAMXCT020004202">
    <property type="protein sequence ID" value="CAL1161490.1"/>
    <property type="molecule type" value="Genomic_DNA"/>
</dbReference>
<sequence length="91" mass="10139">DLETREASAQENLQNLRASMEERQAVLESMLRPRLHALEVEAASESQDVALEKAEEAAQIRARLEREHQEARDGAAAAADELRRVSVACDK</sequence>
<comment type="caution">
    <text evidence="2">The sequence shown here is derived from an EMBL/GenBank/DDBJ whole genome shotgun (WGS) entry which is preliminary data.</text>
</comment>
<feature type="non-terminal residue" evidence="2">
    <location>
        <position position="1"/>
    </location>
</feature>
<name>A0A9P1DEE9_9DINO</name>
<keyword evidence="4" id="KW-1185">Reference proteome</keyword>
<dbReference type="Proteomes" id="UP001152797">
    <property type="component" value="Unassembled WGS sequence"/>
</dbReference>
<feature type="non-terminal residue" evidence="2">
    <location>
        <position position="91"/>
    </location>
</feature>
<evidence type="ECO:0000256" key="1">
    <source>
        <dbReference type="SAM" id="Coils"/>
    </source>
</evidence>
<accession>A0A9P1DEE9</accession>
<gene>
    <name evidence="2" type="ORF">C1SCF055_LOCUS33585</name>
</gene>
<dbReference type="AlphaFoldDB" id="A0A9P1DEE9"/>
<feature type="coiled-coil region" evidence="1">
    <location>
        <begin position="47"/>
        <end position="81"/>
    </location>
</feature>
<reference evidence="2" key="1">
    <citation type="submission" date="2022-10" db="EMBL/GenBank/DDBJ databases">
        <authorList>
            <person name="Chen Y."/>
            <person name="Dougan E. K."/>
            <person name="Chan C."/>
            <person name="Rhodes N."/>
            <person name="Thang M."/>
        </authorList>
    </citation>
    <scope>NUCLEOTIDE SEQUENCE</scope>
</reference>
<reference evidence="3 4" key="2">
    <citation type="submission" date="2024-05" db="EMBL/GenBank/DDBJ databases">
        <authorList>
            <person name="Chen Y."/>
            <person name="Shah S."/>
            <person name="Dougan E. K."/>
            <person name="Thang M."/>
            <person name="Chan C."/>
        </authorList>
    </citation>
    <scope>NUCLEOTIDE SEQUENCE [LARGE SCALE GENOMIC DNA]</scope>
</reference>
<dbReference type="EMBL" id="CAMXCT010004202">
    <property type="protein sequence ID" value="CAI4008115.1"/>
    <property type="molecule type" value="Genomic_DNA"/>
</dbReference>
<evidence type="ECO:0000313" key="4">
    <source>
        <dbReference type="Proteomes" id="UP001152797"/>
    </source>
</evidence>
<organism evidence="2">
    <name type="scientific">Cladocopium goreaui</name>
    <dbReference type="NCBI Taxonomy" id="2562237"/>
    <lineage>
        <taxon>Eukaryota</taxon>
        <taxon>Sar</taxon>
        <taxon>Alveolata</taxon>
        <taxon>Dinophyceae</taxon>
        <taxon>Suessiales</taxon>
        <taxon>Symbiodiniaceae</taxon>
        <taxon>Cladocopium</taxon>
    </lineage>
</organism>
<evidence type="ECO:0000313" key="2">
    <source>
        <dbReference type="EMBL" id="CAI4008115.1"/>
    </source>
</evidence>
<keyword evidence="1" id="KW-0175">Coiled coil</keyword>
<proteinExistence type="predicted"/>
<protein>
    <submittedName>
        <fullName evidence="2">Uncharacterized protein</fullName>
    </submittedName>
</protein>
<evidence type="ECO:0000313" key="3">
    <source>
        <dbReference type="EMBL" id="CAL4795427.1"/>
    </source>
</evidence>
<dbReference type="EMBL" id="CAMXCT030004202">
    <property type="protein sequence ID" value="CAL4795427.1"/>
    <property type="molecule type" value="Genomic_DNA"/>
</dbReference>